<dbReference type="PANTHER" id="PTHR34309:SF10">
    <property type="entry name" value="SLR1406 PROTEIN"/>
    <property type="match status" value="1"/>
</dbReference>
<sequence>MVRLNLENSITIIQAAFNKSRELNTSPLTVAILDSAGRLISLQRQDGSSMLRPDIAIGKAWGAVAMGKSSRDLGRDALERPAFISSLTTLAQGHLVPVAGGVLVRNSENEVVGAVGVSGDLSDVDELCAITGIQAAGLIADAGAI</sequence>
<accession>A0A1H9CNJ9</accession>
<evidence type="ECO:0000313" key="1">
    <source>
        <dbReference type="EMBL" id="SEQ02734.1"/>
    </source>
</evidence>
<protein>
    <submittedName>
        <fullName evidence="1">Uncharacterized conserved protein GlcG, DUF336 family</fullName>
    </submittedName>
</protein>
<dbReference type="AlphaFoldDB" id="A0A1H9CNJ9"/>
<dbReference type="SUPFAM" id="SSF143744">
    <property type="entry name" value="GlcG-like"/>
    <property type="match status" value="1"/>
</dbReference>
<reference evidence="2" key="1">
    <citation type="submission" date="2016-10" db="EMBL/GenBank/DDBJ databases">
        <authorList>
            <person name="Varghese N."/>
            <person name="Submissions S."/>
        </authorList>
    </citation>
    <scope>NUCLEOTIDE SEQUENCE [LARGE SCALE GENOMIC DNA]</scope>
    <source>
        <strain evidence="2">DSM 18887</strain>
    </source>
</reference>
<dbReference type="Pfam" id="PF03928">
    <property type="entry name" value="HbpS-like"/>
    <property type="match status" value="1"/>
</dbReference>
<name>A0A1H9CNJ9_9GAMM</name>
<dbReference type="Proteomes" id="UP000198749">
    <property type="component" value="Unassembled WGS sequence"/>
</dbReference>
<proteinExistence type="predicted"/>
<dbReference type="InterPro" id="IPR005624">
    <property type="entry name" value="PduO/GlcC-like"/>
</dbReference>
<evidence type="ECO:0000313" key="2">
    <source>
        <dbReference type="Proteomes" id="UP000198749"/>
    </source>
</evidence>
<dbReference type="Gene3D" id="3.30.450.150">
    <property type="entry name" value="Haem-degrading domain"/>
    <property type="match status" value="1"/>
</dbReference>
<dbReference type="RefSeq" id="WP_091352447.1">
    <property type="nucleotide sequence ID" value="NZ_AP025284.1"/>
</dbReference>
<dbReference type="InterPro" id="IPR038084">
    <property type="entry name" value="PduO/GlcC-like_sf"/>
</dbReference>
<keyword evidence="2" id="KW-1185">Reference proteome</keyword>
<dbReference type="OrthoDB" id="9815788at2"/>
<gene>
    <name evidence="1" type="ORF">SAMN03080615_00078</name>
</gene>
<dbReference type="PANTHER" id="PTHR34309">
    <property type="entry name" value="SLR1406 PROTEIN"/>
    <property type="match status" value="1"/>
</dbReference>
<organism evidence="1 2">
    <name type="scientific">Amphritea atlantica</name>
    <dbReference type="NCBI Taxonomy" id="355243"/>
    <lineage>
        <taxon>Bacteria</taxon>
        <taxon>Pseudomonadati</taxon>
        <taxon>Pseudomonadota</taxon>
        <taxon>Gammaproteobacteria</taxon>
        <taxon>Oceanospirillales</taxon>
        <taxon>Oceanospirillaceae</taxon>
        <taxon>Amphritea</taxon>
    </lineage>
</organism>
<dbReference type="STRING" id="355243.SAMN03080615_00078"/>
<dbReference type="EMBL" id="FOGB01000001">
    <property type="protein sequence ID" value="SEQ02734.1"/>
    <property type="molecule type" value="Genomic_DNA"/>
</dbReference>
<dbReference type="InterPro" id="IPR052517">
    <property type="entry name" value="GlcG_carb_metab_protein"/>
</dbReference>